<gene>
    <name evidence="7" type="ORF">DFR45_10254</name>
</gene>
<keyword evidence="2 7" id="KW-0808">Transferase</keyword>
<evidence type="ECO:0000256" key="6">
    <source>
        <dbReference type="SAM" id="SignalP"/>
    </source>
</evidence>
<evidence type="ECO:0000313" key="8">
    <source>
        <dbReference type="Proteomes" id="UP000252174"/>
    </source>
</evidence>
<dbReference type="InterPro" id="IPR043137">
    <property type="entry name" value="GGT_ssub_C"/>
</dbReference>
<evidence type="ECO:0000256" key="1">
    <source>
        <dbReference type="ARBA" id="ARBA00009381"/>
    </source>
</evidence>
<dbReference type="InterPro" id="IPR051792">
    <property type="entry name" value="GGT_bact"/>
</dbReference>
<dbReference type="RefSeq" id="WP_114482258.1">
    <property type="nucleotide sequence ID" value="NZ_QPJU01000002.1"/>
</dbReference>
<dbReference type="Proteomes" id="UP000252174">
    <property type="component" value="Unassembled WGS sequence"/>
</dbReference>
<comment type="similarity">
    <text evidence="1">Belongs to the gamma-glutamyltransferase family.</text>
</comment>
<dbReference type="GO" id="GO:0016787">
    <property type="term" value="F:hydrolase activity"/>
    <property type="evidence" value="ECO:0007669"/>
    <property type="project" value="UniProtKB-KW"/>
</dbReference>
<protein>
    <submittedName>
        <fullName evidence="7">Gamma-glutamyltransferase 1</fullName>
    </submittedName>
</protein>
<dbReference type="PRINTS" id="PR01210">
    <property type="entry name" value="GGTRANSPTASE"/>
</dbReference>
<keyword evidence="4" id="KW-0865">Zymogen</keyword>
<organism evidence="7 8">
    <name type="scientific">Extensimonas vulgaris</name>
    <dbReference type="NCBI Taxonomy" id="1031594"/>
    <lineage>
        <taxon>Bacteria</taxon>
        <taxon>Pseudomonadati</taxon>
        <taxon>Pseudomonadota</taxon>
        <taxon>Betaproteobacteria</taxon>
        <taxon>Burkholderiales</taxon>
        <taxon>Comamonadaceae</taxon>
        <taxon>Extensimonas</taxon>
    </lineage>
</organism>
<comment type="caution">
    <text evidence="7">The sequence shown here is derived from an EMBL/GenBank/DDBJ whole genome shotgun (WGS) entry which is preliminary data.</text>
</comment>
<dbReference type="Gene3D" id="1.10.246.130">
    <property type="match status" value="1"/>
</dbReference>
<dbReference type="PANTHER" id="PTHR43199:SF1">
    <property type="entry name" value="GLUTATHIONE HYDROLASE PROENZYME"/>
    <property type="match status" value="1"/>
</dbReference>
<name>A0A369ANN0_9BURK</name>
<evidence type="ECO:0000313" key="7">
    <source>
        <dbReference type="EMBL" id="RCX10653.1"/>
    </source>
</evidence>
<dbReference type="InterPro" id="IPR029055">
    <property type="entry name" value="Ntn_hydrolases_N"/>
</dbReference>
<sequence>MSVTTLVLLRKPAFWLALACLATGTAQARDLTKPGTLAPCSAYSATDEAADTGTRIDQPRASPNVAPGVPEPASGYRAKPLVRARRFMVVAAHPIAAQAGCAILQRGGSAVDAAVAAQMVLGLVEPQSSGLGGGAFLLHYDARRKTVTSYDGRETAPAAATEDYLRYINESNQSPPAPVNGAPEAPSSFNALRQSGRSVGTPGVLRMLELAYQDHGRLPWPQLLQPAIDIAAHGFAIGGRLADAIASAQALLHTDPEAATYFLQPDGSPKARGSLLRNPAYAATLQTLAHDGVDAFYSGSIAAGIVQKIHLTRGGQPAVPITPGLTTVDDLARYRALHRTPVCTTYRAYWVCGMGAPSSGGITVAATLGILENFDLPALPPTALDALGGQPQAQAVHWITEAERLAYADRNRYIADPDFVPLPEGLLDKNYLRERAGLIAPNRSMGTAQPGEFAQVPKMGSSSAEGKGTTQITVVDARGNVVSMTSSIESSMGSFRMTHGFLLNNELTDFSVLPRDAHGPIANRVQGGKRPRSSMAPTLVFRKKPDGSMGDFMLATGSPGGAAIIQYVSKTLVGALDWGLSAQQATAMIDFGAANSPVTYVGGEHPNVSTSAPPGGLAGDADALVRGLRARGHQVDLRAQSSGIATIVRTRYRGRPVLEGSADPRREGVALGDGAR</sequence>
<dbReference type="PANTHER" id="PTHR43199">
    <property type="entry name" value="GLUTATHIONE HYDROLASE"/>
    <property type="match status" value="1"/>
</dbReference>
<feature type="region of interest" description="Disordered" evidence="5">
    <location>
        <begin position="49"/>
        <end position="72"/>
    </location>
</feature>
<keyword evidence="6" id="KW-0732">Signal</keyword>
<evidence type="ECO:0000256" key="5">
    <source>
        <dbReference type="SAM" id="MobiDB-lite"/>
    </source>
</evidence>
<keyword evidence="3" id="KW-0378">Hydrolase</keyword>
<accession>A0A369ANN0</accession>
<keyword evidence="8" id="KW-1185">Reference proteome</keyword>
<proteinExistence type="inferred from homology"/>
<feature type="region of interest" description="Disordered" evidence="5">
    <location>
        <begin position="170"/>
        <end position="193"/>
    </location>
</feature>
<dbReference type="SUPFAM" id="SSF56235">
    <property type="entry name" value="N-terminal nucleophile aminohydrolases (Ntn hydrolases)"/>
    <property type="match status" value="1"/>
</dbReference>
<dbReference type="InterPro" id="IPR043138">
    <property type="entry name" value="GGT_lsub"/>
</dbReference>
<dbReference type="GO" id="GO:0016740">
    <property type="term" value="F:transferase activity"/>
    <property type="evidence" value="ECO:0007669"/>
    <property type="project" value="UniProtKB-KW"/>
</dbReference>
<reference evidence="7 8" key="1">
    <citation type="submission" date="2018-07" db="EMBL/GenBank/DDBJ databases">
        <title>Genomic Encyclopedia of Type Strains, Phase IV (KMG-IV): sequencing the most valuable type-strain genomes for metagenomic binning, comparative biology and taxonomic classification.</title>
        <authorList>
            <person name="Goeker M."/>
        </authorList>
    </citation>
    <scope>NUCLEOTIDE SEQUENCE [LARGE SCALE GENOMIC DNA]</scope>
    <source>
        <strain evidence="7 8">DSM 100911</strain>
    </source>
</reference>
<dbReference type="OrthoDB" id="5297205at2"/>
<evidence type="ECO:0000256" key="3">
    <source>
        <dbReference type="ARBA" id="ARBA00022801"/>
    </source>
</evidence>
<dbReference type="Pfam" id="PF01019">
    <property type="entry name" value="G_glu_transpept"/>
    <property type="match status" value="1"/>
</dbReference>
<dbReference type="EMBL" id="QPJU01000002">
    <property type="protein sequence ID" value="RCX10653.1"/>
    <property type="molecule type" value="Genomic_DNA"/>
</dbReference>
<evidence type="ECO:0000256" key="4">
    <source>
        <dbReference type="ARBA" id="ARBA00023145"/>
    </source>
</evidence>
<dbReference type="AlphaFoldDB" id="A0A369ANN0"/>
<evidence type="ECO:0000256" key="2">
    <source>
        <dbReference type="ARBA" id="ARBA00022679"/>
    </source>
</evidence>
<feature type="chain" id="PRO_5016760290" evidence="6">
    <location>
        <begin position="29"/>
        <end position="676"/>
    </location>
</feature>
<dbReference type="Gene3D" id="3.60.20.40">
    <property type="match status" value="1"/>
</dbReference>
<feature type="signal peptide" evidence="6">
    <location>
        <begin position="1"/>
        <end position="28"/>
    </location>
</feature>